<protein>
    <submittedName>
        <fullName evidence="1">Uncharacterized protein</fullName>
    </submittedName>
</protein>
<dbReference type="AlphaFoldDB" id="A0A178V317"/>
<reference evidence="2" key="1">
    <citation type="journal article" date="2016" name="Proc. Natl. Acad. Sci. U.S.A.">
        <title>Chromosome-level assembly of Arabidopsis thaliana Ler reveals the extent of translocation and inversion polymorphisms.</title>
        <authorList>
            <person name="Zapata L."/>
            <person name="Ding J."/>
            <person name="Willing E.M."/>
            <person name="Hartwig B."/>
            <person name="Bezdan D."/>
            <person name="Jiao W.B."/>
            <person name="Patel V."/>
            <person name="Velikkakam James G."/>
            <person name="Koornneef M."/>
            <person name="Ossowski S."/>
            <person name="Schneeberger K."/>
        </authorList>
    </citation>
    <scope>NUCLEOTIDE SEQUENCE [LARGE SCALE GENOMIC DNA]</scope>
    <source>
        <strain evidence="2">cv. Landsberg erecta</strain>
    </source>
</reference>
<evidence type="ECO:0000313" key="2">
    <source>
        <dbReference type="Proteomes" id="UP000078284"/>
    </source>
</evidence>
<comment type="caution">
    <text evidence="1">The sequence shown here is derived from an EMBL/GenBank/DDBJ whole genome shotgun (WGS) entry which is preliminary data.</text>
</comment>
<sequence length="59" mass="6598">MRKITTSGGQTQHGGWCSLESGQTRKLVPQIVKPCSSYFPVTHHFYLFDVGRVSVKSND</sequence>
<organism evidence="1 2">
    <name type="scientific">Arabidopsis thaliana</name>
    <name type="common">Mouse-ear cress</name>
    <dbReference type="NCBI Taxonomy" id="3702"/>
    <lineage>
        <taxon>Eukaryota</taxon>
        <taxon>Viridiplantae</taxon>
        <taxon>Streptophyta</taxon>
        <taxon>Embryophyta</taxon>
        <taxon>Tracheophyta</taxon>
        <taxon>Spermatophyta</taxon>
        <taxon>Magnoliopsida</taxon>
        <taxon>eudicotyledons</taxon>
        <taxon>Gunneridae</taxon>
        <taxon>Pentapetalae</taxon>
        <taxon>rosids</taxon>
        <taxon>malvids</taxon>
        <taxon>Brassicales</taxon>
        <taxon>Brassicaceae</taxon>
        <taxon>Camelineae</taxon>
        <taxon>Arabidopsis</taxon>
    </lineage>
</organism>
<gene>
    <name evidence="1" type="ordered locus">AXX17_At4g20630</name>
</gene>
<dbReference type="Proteomes" id="UP000078284">
    <property type="component" value="Chromosome 4"/>
</dbReference>
<accession>A0A178V317</accession>
<name>A0A178V317_ARATH</name>
<evidence type="ECO:0000313" key="1">
    <source>
        <dbReference type="EMBL" id="OAP00028.1"/>
    </source>
</evidence>
<dbReference type="EMBL" id="LUHQ01000004">
    <property type="protein sequence ID" value="OAP00028.1"/>
    <property type="molecule type" value="Genomic_DNA"/>
</dbReference>
<proteinExistence type="predicted"/>